<evidence type="ECO:0000313" key="3">
    <source>
        <dbReference type="Proteomes" id="UP000762676"/>
    </source>
</evidence>
<dbReference type="AlphaFoldDB" id="A0AAV4FTI5"/>
<feature type="transmembrane region" description="Helical" evidence="1">
    <location>
        <begin position="20"/>
        <end position="44"/>
    </location>
</feature>
<protein>
    <recommendedName>
        <fullName evidence="4">G-protein coupled receptors family 1 profile domain-containing protein</fullName>
    </recommendedName>
</protein>
<proteinExistence type="predicted"/>
<accession>A0AAV4FTI5</accession>
<gene>
    <name evidence="2" type="ORF">ElyMa_000474000</name>
</gene>
<reference evidence="2 3" key="1">
    <citation type="journal article" date="2021" name="Elife">
        <title>Chloroplast acquisition without the gene transfer in kleptoplastic sea slugs, Plakobranchus ocellatus.</title>
        <authorList>
            <person name="Maeda T."/>
            <person name="Takahashi S."/>
            <person name="Yoshida T."/>
            <person name="Shimamura S."/>
            <person name="Takaki Y."/>
            <person name="Nagai Y."/>
            <person name="Toyoda A."/>
            <person name="Suzuki Y."/>
            <person name="Arimoto A."/>
            <person name="Ishii H."/>
            <person name="Satoh N."/>
            <person name="Nishiyama T."/>
            <person name="Hasebe M."/>
            <person name="Maruyama T."/>
            <person name="Minagawa J."/>
            <person name="Obokata J."/>
            <person name="Shigenobu S."/>
        </authorList>
    </citation>
    <scope>NUCLEOTIDE SEQUENCE [LARGE SCALE GENOMIC DNA]</scope>
</reference>
<keyword evidence="1" id="KW-0812">Transmembrane</keyword>
<comment type="caution">
    <text evidence="2">The sequence shown here is derived from an EMBL/GenBank/DDBJ whole genome shotgun (WGS) entry which is preliminary data.</text>
</comment>
<dbReference type="EMBL" id="BMAT01000925">
    <property type="protein sequence ID" value="GFR76151.1"/>
    <property type="molecule type" value="Genomic_DNA"/>
</dbReference>
<evidence type="ECO:0000313" key="2">
    <source>
        <dbReference type="EMBL" id="GFR76151.1"/>
    </source>
</evidence>
<dbReference type="Proteomes" id="UP000762676">
    <property type="component" value="Unassembled WGS sequence"/>
</dbReference>
<keyword evidence="1" id="KW-0472">Membrane</keyword>
<sequence>MIIIIHNDDDDNNDDYSDVVVYVVIMVLAVVLAVMMMVVAAMILRVMNLNRYLKLCSFQKHPHIQLTANQSRNASLVLMFGNLLLAAPCLYLFENTQRGVCRISPENLKTDLVKGYYW</sequence>
<name>A0AAV4FTI5_9GAST</name>
<feature type="transmembrane region" description="Helical" evidence="1">
    <location>
        <begin position="74"/>
        <end position="93"/>
    </location>
</feature>
<keyword evidence="3" id="KW-1185">Reference proteome</keyword>
<organism evidence="2 3">
    <name type="scientific">Elysia marginata</name>
    <dbReference type="NCBI Taxonomy" id="1093978"/>
    <lineage>
        <taxon>Eukaryota</taxon>
        <taxon>Metazoa</taxon>
        <taxon>Spiralia</taxon>
        <taxon>Lophotrochozoa</taxon>
        <taxon>Mollusca</taxon>
        <taxon>Gastropoda</taxon>
        <taxon>Heterobranchia</taxon>
        <taxon>Euthyneura</taxon>
        <taxon>Panpulmonata</taxon>
        <taxon>Sacoglossa</taxon>
        <taxon>Placobranchoidea</taxon>
        <taxon>Plakobranchidae</taxon>
        <taxon>Elysia</taxon>
    </lineage>
</organism>
<keyword evidence="1" id="KW-1133">Transmembrane helix</keyword>
<evidence type="ECO:0008006" key="4">
    <source>
        <dbReference type="Google" id="ProtNLM"/>
    </source>
</evidence>
<evidence type="ECO:0000256" key="1">
    <source>
        <dbReference type="SAM" id="Phobius"/>
    </source>
</evidence>